<sequence>MEKAILDLMEEVTVEEMQQMEGQGATGVAQCSWMLVSCENFIPGGGFGCGGYEMCKEYKKYCY</sequence>
<dbReference type="InterPro" id="IPR026479">
    <property type="entry name" value="Glycopep_SunS"/>
</dbReference>
<gene>
    <name evidence="1" type="ORF">COK99_27850</name>
</gene>
<comment type="caution">
    <text evidence="1">The sequence shown here is derived from an EMBL/GenBank/DDBJ whole genome shotgun (WGS) entry which is preliminary data.</text>
</comment>
<protein>
    <recommendedName>
        <fullName evidence="3">Lantibiotic</fullName>
    </recommendedName>
</protein>
<evidence type="ECO:0000313" key="1">
    <source>
        <dbReference type="EMBL" id="PFV26278.1"/>
    </source>
</evidence>
<evidence type="ECO:0008006" key="3">
    <source>
        <dbReference type="Google" id="ProtNLM"/>
    </source>
</evidence>
<dbReference type="EMBL" id="NVDU01000078">
    <property type="protein sequence ID" value="PFV26278.1"/>
    <property type="molecule type" value="Genomic_DNA"/>
</dbReference>
<name>A0A9X7BJ11_BACTU</name>
<accession>A0A9X7BJ11</accession>
<dbReference type="RefSeq" id="WP_090978896.1">
    <property type="nucleotide sequence ID" value="NZ_NTVQ01000088.1"/>
</dbReference>
<dbReference type="Proteomes" id="UP000223366">
    <property type="component" value="Unassembled WGS sequence"/>
</dbReference>
<dbReference type="Pfam" id="PF19151">
    <property type="entry name" value="Sublancin"/>
    <property type="match status" value="1"/>
</dbReference>
<evidence type="ECO:0000313" key="2">
    <source>
        <dbReference type="Proteomes" id="UP000223366"/>
    </source>
</evidence>
<proteinExistence type="predicted"/>
<organism evidence="1 2">
    <name type="scientific">Bacillus thuringiensis</name>
    <dbReference type="NCBI Taxonomy" id="1428"/>
    <lineage>
        <taxon>Bacteria</taxon>
        <taxon>Bacillati</taxon>
        <taxon>Bacillota</taxon>
        <taxon>Bacilli</taxon>
        <taxon>Bacillales</taxon>
        <taxon>Bacillaceae</taxon>
        <taxon>Bacillus</taxon>
        <taxon>Bacillus cereus group</taxon>
    </lineage>
</organism>
<dbReference type="AlphaFoldDB" id="A0A9X7BJ11"/>
<reference evidence="1 2" key="1">
    <citation type="submission" date="2017-09" db="EMBL/GenBank/DDBJ databases">
        <title>Large-scale bioinformatics analysis of Bacillus genomes uncovers conserved roles of natural products in bacterial physiology.</title>
        <authorList>
            <consortium name="Agbiome Team Llc"/>
            <person name="Bleich R.M."/>
            <person name="Grubbs K.J."/>
            <person name="Santa Maria K.C."/>
            <person name="Allen S.E."/>
            <person name="Farag S."/>
            <person name="Shank E.A."/>
            <person name="Bowers A."/>
        </authorList>
    </citation>
    <scope>NUCLEOTIDE SEQUENCE [LARGE SCALE GENOMIC DNA]</scope>
    <source>
        <strain evidence="1 2">AFS060060</strain>
    </source>
</reference>